<gene>
    <name evidence="11" type="ORF">GCM10010124_36870</name>
</gene>
<keyword evidence="12" id="KW-1185">Reference proteome</keyword>
<accession>A0A8J3FKJ1</accession>
<evidence type="ECO:0000256" key="7">
    <source>
        <dbReference type="ARBA" id="ARBA00034808"/>
    </source>
</evidence>
<dbReference type="GO" id="GO:0043138">
    <property type="term" value="F:3'-5' DNA helicase activity"/>
    <property type="evidence" value="ECO:0007669"/>
    <property type="project" value="UniProtKB-EC"/>
</dbReference>
<dbReference type="GO" id="GO:0005524">
    <property type="term" value="F:ATP binding"/>
    <property type="evidence" value="ECO:0007669"/>
    <property type="project" value="UniProtKB-UniRule"/>
</dbReference>
<evidence type="ECO:0000313" key="11">
    <source>
        <dbReference type="EMBL" id="GGK40662.1"/>
    </source>
</evidence>
<evidence type="ECO:0000256" key="4">
    <source>
        <dbReference type="ARBA" id="ARBA00022840"/>
    </source>
</evidence>
<dbReference type="InterPro" id="IPR014017">
    <property type="entry name" value="DNA_helicase_UvrD-like_C"/>
</dbReference>
<evidence type="ECO:0000313" key="12">
    <source>
        <dbReference type="Proteomes" id="UP000662200"/>
    </source>
</evidence>
<evidence type="ECO:0000256" key="2">
    <source>
        <dbReference type="ARBA" id="ARBA00022801"/>
    </source>
</evidence>
<dbReference type="GO" id="GO:0003677">
    <property type="term" value="F:DNA binding"/>
    <property type="evidence" value="ECO:0007669"/>
    <property type="project" value="InterPro"/>
</dbReference>
<reference evidence="11" key="2">
    <citation type="submission" date="2020-09" db="EMBL/GenBank/DDBJ databases">
        <authorList>
            <person name="Sun Q."/>
            <person name="Ohkuma M."/>
        </authorList>
    </citation>
    <scope>NUCLEOTIDE SEQUENCE</scope>
    <source>
        <strain evidence="11">JCM 3091</strain>
    </source>
</reference>
<feature type="domain" description="UvrD-like helicase ATP-binding" evidence="10">
    <location>
        <begin position="246"/>
        <end position="545"/>
    </location>
</feature>
<comment type="catalytic activity">
    <reaction evidence="6">
        <text>Couples ATP hydrolysis with the unwinding of duplex DNA by translocating in the 3'-5' direction.</text>
        <dbReference type="EC" id="5.6.2.4"/>
    </reaction>
</comment>
<dbReference type="GO" id="GO:0016787">
    <property type="term" value="F:hydrolase activity"/>
    <property type="evidence" value="ECO:0007669"/>
    <property type="project" value="UniProtKB-UniRule"/>
</dbReference>
<keyword evidence="1 9" id="KW-0547">Nucleotide-binding</keyword>
<proteinExistence type="predicted"/>
<keyword evidence="2 9" id="KW-0378">Hydrolase</keyword>
<name>A0A8J3FKJ1_9ACTN</name>
<dbReference type="Pfam" id="PF13361">
    <property type="entry name" value="UvrD_C"/>
    <property type="match status" value="1"/>
</dbReference>
<dbReference type="GO" id="GO:0000725">
    <property type="term" value="P:recombinational repair"/>
    <property type="evidence" value="ECO:0007669"/>
    <property type="project" value="TreeGrafter"/>
</dbReference>
<feature type="binding site" evidence="9">
    <location>
        <begin position="267"/>
        <end position="274"/>
    </location>
    <ligand>
        <name>ATP</name>
        <dbReference type="ChEBI" id="CHEBI:30616"/>
    </ligand>
</feature>
<sequence>MPTIIMGKLASKIDGSVRSKAMTFLQRLGSDDTTPGLRVEPIQHCADPRVRTGRVDGFWRAVMFRLDGEGETHYVIHGIWPHDEANAIAQRVRLKVNPINGLPQIQEVAPPPVAPVVPQPTTPLHRESMLVRIGHRRADLVDTLGLPVDIADEAMAAADEDSVLDIAQRHDGWIGSILVDLAAGDTAEAIADRMQLENSPTSGDADTDVLQSLKRPAAALQYAFIDDQDELRRVIEQGDFGAWRVFLHPEQRRYVDRSYKGPFRLSGGAGTGKTVVLVHRARALARRDPTARIILTTFTTNLAEALGAGLTQLDPRIPQPKKPGDAGVYVTGVDALAAAVLRSAGSGLAAAMGDVLGEERSAPLARTAGTRWRDAIDATDTSLPHELANETFLATEYAHVVLPGKIHDVAGYLRVRRPGRGVALDRTKRSGVWELIAAYRAQSRIDGSLDFTEAAAVAAAHLVRQAHRPADHVLVDEGQDLGPTHWQLLRALVGEGTDDLFIAEDSHQRIYGARTVLGRYGVAIVGRSQRLTLNYRTTAQNLHYAMALLDGGEYVDSEDQPDATGYRSARTGPAPVIETVGSITGELDAIVRHVHAWLADGDVPDTVAVLVPDRFHRDRVVTALTEHGIDARAVDRDRPPGGRVPVLTMHRAKGTEFSKVVLSTGKPSPAELERLSSLNTSERADADLRARSLRYVAATRARDELVVVSRH</sequence>
<dbReference type="InterPro" id="IPR000212">
    <property type="entry name" value="DNA_helicase_UvrD/REP"/>
</dbReference>
<organism evidence="11 12">
    <name type="scientific">Pilimelia terevasa</name>
    <dbReference type="NCBI Taxonomy" id="53372"/>
    <lineage>
        <taxon>Bacteria</taxon>
        <taxon>Bacillati</taxon>
        <taxon>Actinomycetota</taxon>
        <taxon>Actinomycetes</taxon>
        <taxon>Micromonosporales</taxon>
        <taxon>Micromonosporaceae</taxon>
        <taxon>Pilimelia</taxon>
    </lineage>
</organism>
<evidence type="ECO:0000256" key="5">
    <source>
        <dbReference type="ARBA" id="ARBA00023235"/>
    </source>
</evidence>
<comment type="caution">
    <text evidence="11">The sequence shown here is derived from an EMBL/GenBank/DDBJ whole genome shotgun (WGS) entry which is preliminary data.</text>
</comment>
<comment type="catalytic activity">
    <reaction evidence="8">
        <text>ATP + H2O = ADP + phosphate + H(+)</text>
        <dbReference type="Rhea" id="RHEA:13065"/>
        <dbReference type="ChEBI" id="CHEBI:15377"/>
        <dbReference type="ChEBI" id="CHEBI:15378"/>
        <dbReference type="ChEBI" id="CHEBI:30616"/>
        <dbReference type="ChEBI" id="CHEBI:43474"/>
        <dbReference type="ChEBI" id="CHEBI:456216"/>
        <dbReference type="EC" id="5.6.2.4"/>
    </reaction>
</comment>
<evidence type="ECO:0000256" key="9">
    <source>
        <dbReference type="PROSITE-ProRule" id="PRU00560"/>
    </source>
</evidence>
<dbReference type="EMBL" id="BMQC01000018">
    <property type="protein sequence ID" value="GGK40662.1"/>
    <property type="molecule type" value="Genomic_DNA"/>
</dbReference>
<dbReference type="Proteomes" id="UP000662200">
    <property type="component" value="Unassembled WGS sequence"/>
</dbReference>
<dbReference type="PANTHER" id="PTHR11070:SF45">
    <property type="entry name" value="DNA 3'-5' HELICASE"/>
    <property type="match status" value="1"/>
</dbReference>
<dbReference type="PROSITE" id="PS51198">
    <property type="entry name" value="UVRD_HELICASE_ATP_BIND"/>
    <property type="match status" value="1"/>
</dbReference>
<keyword evidence="5" id="KW-0413">Isomerase</keyword>
<dbReference type="SUPFAM" id="SSF52540">
    <property type="entry name" value="P-loop containing nucleoside triphosphate hydrolases"/>
    <property type="match status" value="1"/>
</dbReference>
<dbReference type="InterPro" id="IPR014016">
    <property type="entry name" value="UvrD-like_ATP-bd"/>
</dbReference>
<dbReference type="GO" id="GO:0033202">
    <property type="term" value="C:DNA helicase complex"/>
    <property type="evidence" value="ECO:0007669"/>
    <property type="project" value="TreeGrafter"/>
</dbReference>
<dbReference type="Pfam" id="PF00580">
    <property type="entry name" value="UvrD-helicase"/>
    <property type="match status" value="1"/>
</dbReference>
<dbReference type="GO" id="GO:0005829">
    <property type="term" value="C:cytosol"/>
    <property type="evidence" value="ECO:0007669"/>
    <property type="project" value="TreeGrafter"/>
</dbReference>
<evidence type="ECO:0000259" key="10">
    <source>
        <dbReference type="PROSITE" id="PS51198"/>
    </source>
</evidence>
<keyword evidence="3 9" id="KW-0347">Helicase</keyword>
<protein>
    <recommendedName>
        <fullName evidence="7">DNA 3'-5' helicase</fullName>
        <ecNumber evidence="7">5.6.2.4</ecNumber>
    </recommendedName>
</protein>
<evidence type="ECO:0000256" key="1">
    <source>
        <dbReference type="ARBA" id="ARBA00022741"/>
    </source>
</evidence>
<dbReference type="EC" id="5.6.2.4" evidence="7"/>
<dbReference type="PANTHER" id="PTHR11070">
    <property type="entry name" value="UVRD / RECB / PCRA DNA HELICASE FAMILY MEMBER"/>
    <property type="match status" value="1"/>
</dbReference>
<evidence type="ECO:0000256" key="3">
    <source>
        <dbReference type="ARBA" id="ARBA00022806"/>
    </source>
</evidence>
<keyword evidence="4 9" id="KW-0067">ATP-binding</keyword>
<dbReference type="InterPro" id="IPR027417">
    <property type="entry name" value="P-loop_NTPase"/>
</dbReference>
<evidence type="ECO:0000256" key="6">
    <source>
        <dbReference type="ARBA" id="ARBA00034617"/>
    </source>
</evidence>
<dbReference type="AlphaFoldDB" id="A0A8J3FKJ1"/>
<reference evidence="11" key="1">
    <citation type="journal article" date="2014" name="Int. J. Syst. Evol. Microbiol.">
        <title>Complete genome sequence of Corynebacterium casei LMG S-19264T (=DSM 44701T), isolated from a smear-ripened cheese.</title>
        <authorList>
            <consortium name="US DOE Joint Genome Institute (JGI-PGF)"/>
            <person name="Walter F."/>
            <person name="Albersmeier A."/>
            <person name="Kalinowski J."/>
            <person name="Ruckert C."/>
        </authorList>
    </citation>
    <scope>NUCLEOTIDE SEQUENCE</scope>
    <source>
        <strain evidence="11">JCM 3091</strain>
    </source>
</reference>
<dbReference type="RefSeq" id="WP_189115612.1">
    <property type="nucleotide sequence ID" value="NZ_BMQC01000018.1"/>
</dbReference>
<dbReference type="Gene3D" id="3.40.50.300">
    <property type="entry name" value="P-loop containing nucleotide triphosphate hydrolases"/>
    <property type="match status" value="2"/>
</dbReference>
<evidence type="ECO:0000256" key="8">
    <source>
        <dbReference type="ARBA" id="ARBA00048988"/>
    </source>
</evidence>